<dbReference type="RefSeq" id="WP_147666531.1">
    <property type="nucleotide sequence ID" value="NZ_VDUW01000003.1"/>
</dbReference>
<keyword evidence="4 5" id="KW-0963">Cytoplasm</keyword>
<keyword evidence="10" id="KW-1185">Reference proteome</keyword>
<dbReference type="Proteomes" id="UP000321574">
    <property type="component" value="Unassembled WGS sequence"/>
</dbReference>
<comment type="similarity">
    <text evidence="2 5">Belongs to the RecX family.</text>
</comment>
<evidence type="ECO:0000259" key="8">
    <source>
        <dbReference type="Pfam" id="PF21982"/>
    </source>
</evidence>
<dbReference type="InterPro" id="IPR053926">
    <property type="entry name" value="RecX_HTH_1st"/>
</dbReference>
<proteinExistence type="inferred from homology"/>
<comment type="function">
    <text evidence="5">Modulates RecA activity.</text>
</comment>
<accession>A0A5C8NXU3</accession>
<protein>
    <recommendedName>
        <fullName evidence="3 5">Regulatory protein RecX</fullName>
    </recommendedName>
</protein>
<evidence type="ECO:0000313" key="10">
    <source>
        <dbReference type="Proteomes" id="UP000321574"/>
    </source>
</evidence>
<feature type="domain" description="RecX second three-helical" evidence="6">
    <location>
        <begin position="114"/>
        <end position="155"/>
    </location>
</feature>
<evidence type="ECO:0000256" key="1">
    <source>
        <dbReference type="ARBA" id="ARBA00004496"/>
    </source>
</evidence>
<feature type="domain" description="RecX third three-helical" evidence="7">
    <location>
        <begin position="220"/>
        <end position="266"/>
    </location>
</feature>
<dbReference type="InterPro" id="IPR036388">
    <property type="entry name" value="WH-like_DNA-bd_sf"/>
</dbReference>
<feature type="domain" description="RecX first three-helical" evidence="8">
    <location>
        <begin position="69"/>
        <end position="107"/>
    </location>
</feature>
<comment type="caution">
    <text evidence="9">The sequence shown here is derived from an EMBL/GenBank/DDBJ whole genome shotgun (WGS) entry which is preliminary data.</text>
</comment>
<dbReference type="Gene3D" id="1.10.10.10">
    <property type="entry name" value="Winged helix-like DNA-binding domain superfamily/Winged helix DNA-binding domain"/>
    <property type="match status" value="4"/>
</dbReference>
<dbReference type="AlphaFoldDB" id="A0A5C8NXU3"/>
<evidence type="ECO:0000313" key="9">
    <source>
        <dbReference type="EMBL" id="TXL65861.1"/>
    </source>
</evidence>
<dbReference type="PANTHER" id="PTHR33602">
    <property type="entry name" value="REGULATORY PROTEIN RECX FAMILY PROTEIN"/>
    <property type="match status" value="1"/>
</dbReference>
<evidence type="ECO:0000256" key="2">
    <source>
        <dbReference type="ARBA" id="ARBA00009695"/>
    </source>
</evidence>
<dbReference type="InterPro" id="IPR053924">
    <property type="entry name" value="RecX_HTH_2nd"/>
</dbReference>
<feature type="domain" description="RecX third three-helical" evidence="7">
    <location>
        <begin position="162"/>
        <end position="208"/>
    </location>
</feature>
<dbReference type="OrthoDB" id="5421057at2"/>
<dbReference type="PANTHER" id="PTHR33602:SF1">
    <property type="entry name" value="REGULATORY PROTEIN RECX FAMILY PROTEIN"/>
    <property type="match status" value="1"/>
</dbReference>
<dbReference type="Pfam" id="PF21982">
    <property type="entry name" value="RecX_HTH1"/>
    <property type="match status" value="1"/>
</dbReference>
<organism evidence="9 10">
    <name type="scientific">Cerasibacillus terrae</name>
    <dbReference type="NCBI Taxonomy" id="2498845"/>
    <lineage>
        <taxon>Bacteria</taxon>
        <taxon>Bacillati</taxon>
        <taxon>Bacillota</taxon>
        <taxon>Bacilli</taxon>
        <taxon>Bacillales</taxon>
        <taxon>Bacillaceae</taxon>
        <taxon>Cerasibacillus</taxon>
    </lineage>
</organism>
<reference evidence="9 10" key="1">
    <citation type="submission" date="2019-06" db="EMBL/GenBank/DDBJ databases">
        <title>Cerasibacillus sp. nov., isolated from maize field.</title>
        <authorList>
            <person name="Lin S.-Y."/>
            <person name="Tsai C.-F."/>
            <person name="Young C.-C."/>
        </authorList>
    </citation>
    <scope>NUCLEOTIDE SEQUENCE [LARGE SCALE GENOMIC DNA]</scope>
    <source>
        <strain evidence="9 10">CC-CFT480</strain>
    </source>
</reference>
<dbReference type="InterPro" id="IPR003783">
    <property type="entry name" value="Regulatory_RecX"/>
</dbReference>
<dbReference type="EMBL" id="VDUW01000003">
    <property type="protein sequence ID" value="TXL65861.1"/>
    <property type="molecule type" value="Genomic_DNA"/>
</dbReference>
<comment type="subcellular location">
    <subcellularLocation>
        <location evidence="1 5">Cytoplasm</location>
    </subcellularLocation>
</comment>
<sequence length="273" mass="32283">MSIISRITVQKKNQSRYNIFLKKDNQSKETYGFSVDEDLLVSHRLYKGVELDELMIKNLQKQDDIHKSYQKALRFLSYRMRTKQEIYEYLIKKEVEPEHLAPVLDKLKTEGFIDDQAFGDSYIRTKMKTSNKGPLLLKNELIQKGVTENVAQQSLSEYPWELQLENAKKWAEKKIKTSNKRSFKMELNRVKAGLIRKGFSNDIIQEVMEDISGEQDAVVEWEALVFQGEKLWRKYAKKHDGFMLKNKVKEGLYRKGFSFEGIQRFIDEYKIEE</sequence>
<dbReference type="NCBIfam" id="NF010733">
    <property type="entry name" value="PRK14135.1"/>
    <property type="match status" value="1"/>
</dbReference>
<gene>
    <name evidence="5 9" type="primary">recX</name>
    <name evidence="9" type="ORF">FHP05_07020</name>
</gene>
<dbReference type="InterPro" id="IPR053925">
    <property type="entry name" value="RecX_HTH_3rd"/>
</dbReference>
<dbReference type="Pfam" id="PF02631">
    <property type="entry name" value="RecX_HTH2"/>
    <property type="match status" value="1"/>
</dbReference>
<name>A0A5C8NXU3_9BACI</name>
<evidence type="ECO:0000259" key="7">
    <source>
        <dbReference type="Pfam" id="PF21981"/>
    </source>
</evidence>
<dbReference type="GO" id="GO:0006282">
    <property type="term" value="P:regulation of DNA repair"/>
    <property type="evidence" value="ECO:0007669"/>
    <property type="project" value="UniProtKB-UniRule"/>
</dbReference>
<dbReference type="Pfam" id="PF21981">
    <property type="entry name" value="RecX_HTH3"/>
    <property type="match status" value="2"/>
</dbReference>
<evidence type="ECO:0000256" key="4">
    <source>
        <dbReference type="ARBA" id="ARBA00022490"/>
    </source>
</evidence>
<dbReference type="HAMAP" id="MF_01114">
    <property type="entry name" value="RecX"/>
    <property type="match status" value="1"/>
</dbReference>
<evidence type="ECO:0000256" key="5">
    <source>
        <dbReference type="HAMAP-Rule" id="MF_01114"/>
    </source>
</evidence>
<dbReference type="GO" id="GO:0005737">
    <property type="term" value="C:cytoplasm"/>
    <property type="evidence" value="ECO:0007669"/>
    <property type="project" value="UniProtKB-SubCell"/>
</dbReference>
<evidence type="ECO:0000256" key="3">
    <source>
        <dbReference type="ARBA" id="ARBA00018111"/>
    </source>
</evidence>
<evidence type="ECO:0000259" key="6">
    <source>
        <dbReference type="Pfam" id="PF02631"/>
    </source>
</evidence>